<evidence type="ECO:0000256" key="4">
    <source>
        <dbReference type="ARBA" id="ARBA00023002"/>
    </source>
</evidence>
<feature type="transmembrane region" description="Helical" evidence="7">
    <location>
        <begin position="7"/>
        <end position="25"/>
    </location>
</feature>
<dbReference type="EMBL" id="CP060412">
    <property type="protein sequence ID" value="QNK03127.1"/>
    <property type="molecule type" value="Genomic_DNA"/>
</dbReference>
<feature type="transmembrane region" description="Helical" evidence="7">
    <location>
        <begin position="138"/>
        <end position="164"/>
    </location>
</feature>
<keyword evidence="10" id="KW-1185">Reference proteome</keyword>
<evidence type="ECO:0000313" key="9">
    <source>
        <dbReference type="EMBL" id="QNK03127.1"/>
    </source>
</evidence>
<evidence type="ECO:0000259" key="8">
    <source>
        <dbReference type="Pfam" id="PF04116"/>
    </source>
</evidence>
<dbReference type="PANTHER" id="PTHR21624:SF1">
    <property type="entry name" value="ALKYLGLYCEROL MONOOXYGENASE"/>
    <property type="match status" value="1"/>
</dbReference>
<feature type="transmembrane region" description="Helical" evidence="7">
    <location>
        <begin position="387"/>
        <end position="408"/>
    </location>
</feature>
<dbReference type="AlphaFoldDB" id="A0A7G8Q8L9"/>
<dbReference type="GO" id="GO:0008610">
    <property type="term" value="P:lipid biosynthetic process"/>
    <property type="evidence" value="ECO:0007669"/>
    <property type="project" value="InterPro"/>
</dbReference>
<evidence type="ECO:0000313" key="10">
    <source>
        <dbReference type="Proteomes" id="UP000515873"/>
    </source>
</evidence>
<keyword evidence="6 7" id="KW-0472">Membrane</keyword>
<evidence type="ECO:0000256" key="7">
    <source>
        <dbReference type="SAM" id="Phobius"/>
    </source>
</evidence>
<dbReference type="GO" id="GO:0050479">
    <property type="term" value="F:glyceryl-ether monooxygenase activity"/>
    <property type="evidence" value="ECO:0007669"/>
    <property type="project" value="TreeGrafter"/>
</dbReference>
<dbReference type="InterPro" id="IPR051689">
    <property type="entry name" value="Sterol_desaturase/TMEM195"/>
</dbReference>
<dbReference type="GO" id="GO:0005506">
    <property type="term" value="F:iron ion binding"/>
    <property type="evidence" value="ECO:0007669"/>
    <property type="project" value="InterPro"/>
</dbReference>
<gene>
    <name evidence="9" type="ORF">H8F01_08460</name>
</gene>
<keyword evidence="4" id="KW-0560">Oxidoreductase</keyword>
<name>A0A7G8Q8L9_9GAMM</name>
<feature type="transmembrane region" description="Helical" evidence="7">
    <location>
        <begin position="328"/>
        <end position="350"/>
    </location>
</feature>
<evidence type="ECO:0000256" key="1">
    <source>
        <dbReference type="ARBA" id="ARBA00004127"/>
    </source>
</evidence>
<feature type="transmembrane region" description="Helical" evidence="7">
    <location>
        <begin position="303"/>
        <end position="322"/>
    </location>
</feature>
<dbReference type="PANTHER" id="PTHR21624">
    <property type="entry name" value="STEROL DESATURASE-RELATED PROTEIN"/>
    <property type="match status" value="1"/>
</dbReference>
<dbReference type="GO" id="GO:0012505">
    <property type="term" value="C:endomembrane system"/>
    <property type="evidence" value="ECO:0007669"/>
    <property type="project" value="UniProtKB-SubCell"/>
</dbReference>
<evidence type="ECO:0000256" key="2">
    <source>
        <dbReference type="ARBA" id="ARBA00022692"/>
    </source>
</evidence>
<keyword evidence="2 7" id="KW-0812">Transmembrane</keyword>
<comment type="subcellular location">
    <subcellularLocation>
        <location evidence="1">Endomembrane system</location>
        <topology evidence="1">Multi-pass membrane protein</topology>
    </subcellularLocation>
</comment>
<organism evidence="9 10">
    <name type="scientific">Dyella telluris</name>
    <dbReference type="NCBI Taxonomy" id="2763498"/>
    <lineage>
        <taxon>Bacteria</taxon>
        <taxon>Pseudomonadati</taxon>
        <taxon>Pseudomonadota</taxon>
        <taxon>Gammaproteobacteria</taxon>
        <taxon>Lysobacterales</taxon>
        <taxon>Rhodanobacteraceae</taxon>
        <taxon>Dyella</taxon>
    </lineage>
</organism>
<dbReference type="KEGG" id="dtl:H8F01_08460"/>
<evidence type="ECO:0000256" key="6">
    <source>
        <dbReference type="ARBA" id="ARBA00023136"/>
    </source>
</evidence>
<proteinExistence type="predicted"/>
<dbReference type="Proteomes" id="UP000515873">
    <property type="component" value="Chromosome"/>
</dbReference>
<keyword evidence="3 7" id="KW-1133">Transmembrane helix</keyword>
<feature type="transmembrane region" description="Helical" evidence="7">
    <location>
        <begin position="74"/>
        <end position="98"/>
    </location>
</feature>
<dbReference type="RefSeq" id="WP_187058566.1">
    <property type="nucleotide sequence ID" value="NZ_CP060412.1"/>
</dbReference>
<dbReference type="InterPro" id="IPR006694">
    <property type="entry name" value="Fatty_acid_hydroxylase"/>
</dbReference>
<feature type="transmembrane region" description="Helical" evidence="7">
    <location>
        <begin position="362"/>
        <end position="381"/>
    </location>
</feature>
<keyword evidence="5" id="KW-0443">Lipid metabolism</keyword>
<dbReference type="Pfam" id="PF04116">
    <property type="entry name" value="FA_hydroxylase"/>
    <property type="match status" value="1"/>
</dbReference>
<evidence type="ECO:0000256" key="5">
    <source>
        <dbReference type="ARBA" id="ARBA00023098"/>
    </source>
</evidence>
<feature type="domain" description="Fatty acid hydroxylase" evidence="8">
    <location>
        <begin position="84"/>
        <end position="217"/>
    </location>
</feature>
<evidence type="ECO:0000256" key="3">
    <source>
        <dbReference type="ARBA" id="ARBA00022989"/>
    </source>
</evidence>
<dbReference type="GO" id="GO:0016020">
    <property type="term" value="C:membrane"/>
    <property type="evidence" value="ECO:0007669"/>
    <property type="project" value="GOC"/>
</dbReference>
<accession>A0A7G8Q8L9</accession>
<reference evidence="9 10" key="1">
    <citation type="submission" date="2020-08" db="EMBL/GenBank/DDBJ databases">
        <title>Dyella sp. G9 isolated from forest soil.</title>
        <authorList>
            <person name="Fu J."/>
            <person name="Qiu L."/>
        </authorList>
    </citation>
    <scope>NUCLEOTIDE SEQUENCE [LARGE SCALE GENOMIC DNA]</scope>
    <source>
        <strain evidence="9 10">G9</strain>
    </source>
</reference>
<dbReference type="GO" id="GO:0006643">
    <property type="term" value="P:membrane lipid metabolic process"/>
    <property type="evidence" value="ECO:0007669"/>
    <property type="project" value="TreeGrafter"/>
</dbReference>
<sequence>MNTQEVIITWATPVFFALIALELLVAKLRGRRVYHSSDAINSLGLGVISQIVAVFSKLLTLGIYAWCVQRLAIFALPASSVWVWVSALLVYDFCYYWLHRAGHEVNILWAAHVVHHQSEDYNLSTALRQTGSGVLLGWLFYLPMAIVGYPLEVFVVVALIDLLYQFWVHTELVGRLGWFDRVFCSPSNHRAHHAVNDKYLDRNYGGILIVWDRLFGTFIEEDDTDPPVYGTRSPLRSWNPLWANAEVYWATAKDAWHARRWGDKLRVWLKPPGWRPADVAQRFPKPDFDIGRTRYLPPLSRGLTLYSLVQFALLLGMAVQFLDLAKHLAAVELVGYAVFLVLSLTALGALTEGRRIGLGLEFARLLATAAIPLLSGGWFGVPHLDGPVVVALVAVALASALALGWLAVSSAGREGSEKAIPG</sequence>
<feature type="transmembrane region" description="Helical" evidence="7">
    <location>
        <begin position="45"/>
        <end position="67"/>
    </location>
</feature>
<protein>
    <submittedName>
        <fullName evidence="9">Sterol desaturase family protein</fullName>
    </submittedName>
</protein>